<accession>A0ABR5MIF1</accession>
<proteinExistence type="predicted"/>
<name>A0ABR5MIF1_9BACI</name>
<feature type="coiled-coil region" evidence="1">
    <location>
        <begin position="372"/>
        <end position="399"/>
    </location>
</feature>
<evidence type="ECO:0000313" key="3">
    <source>
        <dbReference type="Proteomes" id="UP000037854"/>
    </source>
</evidence>
<comment type="caution">
    <text evidence="2">The sequence shown here is derived from an EMBL/GenBank/DDBJ whole genome shotgun (WGS) entry which is preliminary data.</text>
</comment>
<dbReference type="RefSeq" id="WP_060668637.1">
    <property type="nucleotide sequence ID" value="NZ_LGTK01000035.1"/>
</dbReference>
<sequence>MSKNGARKEAYLKIHSKLFPVCLSNIIGEEIVKSSIKCELRMFKSEKYKNGKPIDLFAITRERGIKVYGEYQVGQSDIYNHFEKKVKLLIQNIQEGIIIWVASEFNQNHINMVKQLLKNNPDKQINFFAIQINPLALDLLDVFNRGYELDVYNQLNMINQIGSPPLSLVDYHLQMSTSYLAVPYKEEVETYDFSIDVDRNKYLLANLREAIPYYLNFHNEKEFVVNKPLRIAAGRDGIYYDATVYDDSGKAFLKICFSKSYNEWYKAFKSHSKLIRGKISPNIHFNDRNRAISFCIQSNLNNIPEVVERLTGVYEKFILFFSPFTYGRRNPNEITNINFDQYNKNLFKNKDDGGIWKMTNKEMGKAIAPEFEKLERKLINNMELEVESLQERFDFLEEHSVVLKEVTNRILNRQDKIENTLNLLINRFNEYPDKESTFSNKHVTPFRKDFNIN</sequence>
<dbReference type="Proteomes" id="UP000037854">
    <property type="component" value="Unassembled WGS sequence"/>
</dbReference>
<keyword evidence="3" id="KW-1185">Reference proteome</keyword>
<dbReference type="EMBL" id="LGTK01000035">
    <property type="protein sequence ID" value="KPH74222.1"/>
    <property type="molecule type" value="Genomic_DNA"/>
</dbReference>
<gene>
    <name evidence="2" type="ORF">AFL42_10750</name>
</gene>
<keyword evidence="1" id="KW-0175">Coiled coil</keyword>
<reference evidence="2 3" key="1">
    <citation type="submission" date="2015-07" db="EMBL/GenBank/DDBJ databases">
        <title>High-quality draft genome sequence of Oceanobacillus caeni HM6, a bacillus isolated from a human feces.</title>
        <authorList>
            <person name="Kumar J."/>
            <person name="Verma M.K."/>
            <person name="Pandey R."/>
            <person name="Bhambi M."/>
            <person name="Chauhan N."/>
        </authorList>
    </citation>
    <scope>NUCLEOTIDE SEQUENCE [LARGE SCALE GENOMIC DNA]</scope>
    <source>
        <strain evidence="2 3">HM6</strain>
    </source>
</reference>
<protein>
    <submittedName>
        <fullName evidence="2">Uncharacterized protein</fullName>
    </submittedName>
</protein>
<evidence type="ECO:0000313" key="2">
    <source>
        <dbReference type="EMBL" id="KPH74222.1"/>
    </source>
</evidence>
<evidence type="ECO:0000256" key="1">
    <source>
        <dbReference type="SAM" id="Coils"/>
    </source>
</evidence>
<organism evidence="2 3">
    <name type="scientific">Oceanobacillus caeni</name>
    <dbReference type="NCBI Taxonomy" id="405946"/>
    <lineage>
        <taxon>Bacteria</taxon>
        <taxon>Bacillati</taxon>
        <taxon>Bacillota</taxon>
        <taxon>Bacilli</taxon>
        <taxon>Bacillales</taxon>
        <taxon>Bacillaceae</taxon>
        <taxon>Oceanobacillus</taxon>
    </lineage>
</organism>